<evidence type="ECO:0000256" key="1">
    <source>
        <dbReference type="SAM" id="MobiDB-lite"/>
    </source>
</evidence>
<name>A0A4C1VFM8_EUMVA</name>
<feature type="region of interest" description="Disordered" evidence="1">
    <location>
        <begin position="73"/>
        <end position="100"/>
    </location>
</feature>
<dbReference type="EMBL" id="BGZK01000333">
    <property type="protein sequence ID" value="GBP37400.1"/>
    <property type="molecule type" value="Genomic_DNA"/>
</dbReference>
<accession>A0A4C1VFM8</accession>
<protein>
    <submittedName>
        <fullName evidence="2">Uncharacterized protein</fullName>
    </submittedName>
</protein>
<feature type="compositionally biased region" description="Basic and acidic residues" evidence="1">
    <location>
        <begin position="78"/>
        <end position="88"/>
    </location>
</feature>
<dbReference type="Proteomes" id="UP000299102">
    <property type="component" value="Unassembled WGS sequence"/>
</dbReference>
<comment type="caution">
    <text evidence="2">The sequence shown here is derived from an EMBL/GenBank/DDBJ whole genome shotgun (WGS) entry which is preliminary data.</text>
</comment>
<sequence length="100" mass="11887">MARRVAGARRWQVIKQINKTAGLIDWRTRHAQTPFDRCFRISLNRAREGYAEHDGVYLRTRGGGLNVLRVRERRRTPRRDGRRDEVKNNIRRIRPSGDSY</sequence>
<keyword evidence="3" id="KW-1185">Reference proteome</keyword>
<gene>
    <name evidence="2" type="ORF">EVAR_16305_1</name>
</gene>
<organism evidence="2 3">
    <name type="scientific">Eumeta variegata</name>
    <name type="common">Bagworm moth</name>
    <name type="synonym">Eumeta japonica</name>
    <dbReference type="NCBI Taxonomy" id="151549"/>
    <lineage>
        <taxon>Eukaryota</taxon>
        <taxon>Metazoa</taxon>
        <taxon>Ecdysozoa</taxon>
        <taxon>Arthropoda</taxon>
        <taxon>Hexapoda</taxon>
        <taxon>Insecta</taxon>
        <taxon>Pterygota</taxon>
        <taxon>Neoptera</taxon>
        <taxon>Endopterygota</taxon>
        <taxon>Lepidoptera</taxon>
        <taxon>Glossata</taxon>
        <taxon>Ditrysia</taxon>
        <taxon>Tineoidea</taxon>
        <taxon>Psychidae</taxon>
        <taxon>Oiketicinae</taxon>
        <taxon>Eumeta</taxon>
    </lineage>
</organism>
<proteinExistence type="predicted"/>
<evidence type="ECO:0000313" key="2">
    <source>
        <dbReference type="EMBL" id="GBP37400.1"/>
    </source>
</evidence>
<reference evidence="2 3" key="1">
    <citation type="journal article" date="2019" name="Commun. Biol.">
        <title>The bagworm genome reveals a unique fibroin gene that provides high tensile strength.</title>
        <authorList>
            <person name="Kono N."/>
            <person name="Nakamura H."/>
            <person name="Ohtoshi R."/>
            <person name="Tomita M."/>
            <person name="Numata K."/>
            <person name="Arakawa K."/>
        </authorList>
    </citation>
    <scope>NUCLEOTIDE SEQUENCE [LARGE SCALE GENOMIC DNA]</scope>
</reference>
<evidence type="ECO:0000313" key="3">
    <source>
        <dbReference type="Proteomes" id="UP000299102"/>
    </source>
</evidence>
<dbReference type="AlphaFoldDB" id="A0A4C1VFM8"/>